<keyword evidence="5" id="KW-1185">Reference proteome</keyword>
<proteinExistence type="predicted"/>
<dbReference type="SUPFAM" id="SSF53756">
    <property type="entry name" value="UDP-Glycosyltransferase/glycogen phosphorylase"/>
    <property type="match status" value="3"/>
</dbReference>
<dbReference type="Proteomes" id="UP001203423">
    <property type="component" value="Unassembled WGS sequence"/>
</dbReference>
<dbReference type="EC" id="2.4.-.-" evidence="4"/>
<dbReference type="GO" id="GO:0016757">
    <property type="term" value="F:glycosyltransferase activity"/>
    <property type="evidence" value="ECO:0007669"/>
    <property type="project" value="UniProtKB-KW"/>
</dbReference>
<dbReference type="PANTHER" id="PTHR46401">
    <property type="entry name" value="GLYCOSYLTRANSFERASE WBBK-RELATED"/>
    <property type="match status" value="1"/>
</dbReference>
<sequence>MLFNSQFELNAGSYCVHVQFDSHEEKEKALVLQYSGYDRIHGFVSNNRLRLSKQYGAFDYITTKEGSSFYSALLKLDEHAVLELSVSEWKGSGNIKSIDVIPLTNASSISAHTRRKAKLSERLLLENKDLELQNLKLLNAMNSLKSTLSYQLGNYLVTTPKKPLNMLKIPFRIKKIYRNFKSTKLKEDGGSSEWFDIDMLPAKIYQLNDKEELQIDIDIRVGIGEKKKAALIQFQFDSIAANAVTAKQLGMSYSEKVGLYKYLNTGTDSLNSVKIRTPDSASEVKVSTLSWYSNGKIRARLIANNHNPKLTKLGVTIKTLSQELAAADDWKQKTLSLNCDDKTKAATLYDYSADLARSQRLKVLNFFIDHYPCSTLLAKNMRQLTDFGDFELLNKALTHITAADKMTYKKQVNSAIGYLNLQKRLPVIPTLLTSNTGEKNNHSPIAFVLHCSLPFHSNGYATRSHELIKAISKNEKVTVYTRPGYPCDVLQDQSEFLSSTVDGIEYKNIGGADYYLDPLDEYIKKASEVLISQFIKDRPQAVVAASSFYNALPALIAARSLAIPFIYEVRGLWEITRASAIPDWKKSDRFKLESQLEAYVAKHADSVITITEGLKNELVNRGVDKSRISIVPNAINKEQFNFTQQKEKKKIVIGYVGSIVEYEGLDDLIFALESVYKKGKNFELIIAGDGPYLSQLTEIVKNSTISTKVRLLGRIPHEEVDQLLKTIDITPFPRKSIEVCELVSPLKPFESMLSGKVILASNVKALKEVIDGRNGLLFEKGSIKDLTAKLEELIDSVDLRKSLSEYARDWVLKNRLWSVVTEQYSTVLNSTHGSIAQEKRTTNELRVLIYGDVDINYTDGSSIWAVSTVDVFSQCEQTKVDFLLKSDNLNSLVLQQINQVDKDVKIIQPSQHGIKDRLSPSNAINLICELMQKNDYDAVILRGAEINKLALGHPELAGITWVYPVEIFQKERNEVTLEDRAILQNAVKILCQSEFIKNDLIAQFNVDKNKIIDLPPMVPDSINKYKRTSSGKTQRIVYAGKFDPLWATEEMLITFQAIREKLKHIELHVYGNKFNDKSEDKSFTKRVTQLLNRRGVIWHKGVSRDKVLSELPEYDLAWAWRSPNLDMHTHEISTKFLEYSSKGLPILCVPGKAYIANLGEDYPLYVEQESHLVDKIISVLSNKSLLNKASEMTYLSSNQFFYSTVVKQSLTPAINAILSQYKEKTCLIAGHDLKFVRKYIELSRQQGYKVNVDKWLGHNKHNELDSARKLVASDSIYCEWMLENAVWYSKNKLKHQNLTVRFHRQEIETTYPEKVIINNVNQVHFIAPLVMRDARKLFWNERAVGVLRENYIDSDALNKPKFTNAKFTLGIVGIVPKMKRIDKALDLLEALRKKDDRYTLRIKGKLPNDYHWMKSRKNEMNYFDKQFQRIEASEYLRGAVLFDGHGNDMDHWFRNIGYLLSFSDFEGCHLSAMEAMGSGAIPLISNWKGADEIYPKKYIFKDIGSICHFLKKCKSDHQVKHNMKYVKDASTRWALNPSMTIFESDNALLES</sequence>
<dbReference type="RefSeq" id="WP_248941577.1">
    <property type="nucleotide sequence ID" value="NZ_JAKIKS010000077.1"/>
</dbReference>
<evidence type="ECO:0000313" key="5">
    <source>
        <dbReference type="Proteomes" id="UP001203423"/>
    </source>
</evidence>
<dbReference type="InterPro" id="IPR028098">
    <property type="entry name" value="Glyco_trans_4-like_N"/>
</dbReference>
<evidence type="ECO:0000313" key="4">
    <source>
        <dbReference type="EMBL" id="MCL1126187.1"/>
    </source>
</evidence>
<protein>
    <submittedName>
        <fullName evidence="4">Glycosyltransferase</fullName>
        <ecNumber evidence="4">2.4.-.-</ecNumber>
    </submittedName>
</protein>
<gene>
    <name evidence="4" type="ORF">L2764_17310</name>
</gene>
<reference evidence="4 5" key="1">
    <citation type="submission" date="2022-01" db="EMBL/GenBank/DDBJ databases">
        <title>Whole genome-based taxonomy of the Shewanellaceae.</title>
        <authorList>
            <person name="Martin-Rodriguez A.J."/>
        </authorList>
    </citation>
    <scope>NUCLEOTIDE SEQUENCE [LARGE SCALE GENOMIC DNA]</scope>
    <source>
        <strain evidence="4 5">DSM 17177</strain>
    </source>
</reference>
<evidence type="ECO:0000259" key="3">
    <source>
        <dbReference type="Pfam" id="PF13579"/>
    </source>
</evidence>
<accession>A0ABT0LEP9</accession>
<dbReference type="PANTHER" id="PTHR46401:SF2">
    <property type="entry name" value="GLYCOSYLTRANSFERASE WBBK-RELATED"/>
    <property type="match status" value="1"/>
</dbReference>
<name>A0ABT0LEP9_9GAMM</name>
<dbReference type="Pfam" id="PF13579">
    <property type="entry name" value="Glyco_trans_4_4"/>
    <property type="match status" value="1"/>
</dbReference>
<keyword evidence="1 4" id="KW-0808">Transferase</keyword>
<keyword evidence="4" id="KW-0328">Glycosyltransferase</keyword>
<evidence type="ECO:0000256" key="1">
    <source>
        <dbReference type="ARBA" id="ARBA00022679"/>
    </source>
</evidence>
<dbReference type="InterPro" id="IPR001296">
    <property type="entry name" value="Glyco_trans_1"/>
</dbReference>
<comment type="caution">
    <text evidence="4">The sequence shown here is derived from an EMBL/GenBank/DDBJ whole genome shotgun (WGS) entry which is preliminary data.</text>
</comment>
<feature type="domain" description="Glycosyltransferase subfamily 4-like N-terminal" evidence="3">
    <location>
        <begin position="459"/>
        <end position="633"/>
    </location>
</feature>
<organism evidence="4 5">
    <name type="scientific">Shewanella surugensis</name>
    <dbReference type="NCBI Taxonomy" id="212020"/>
    <lineage>
        <taxon>Bacteria</taxon>
        <taxon>Pseudomonadati</taxon>
        <taxon>Pseudomonadota</taxon>
        <taxon>Gammaproteobacteria</taxon>
        <taxon>Alteromonadales</taxon>
        <taxon>Shewanellaceae</taxon>
        <taxon>Shewanella</taxon>
    </lineage>
</organism>
<evidence type="ECO:0000259" key="2">
    <source>
        <dbReference type="Pfam" id="PF00534"/>
    </source>
</evidence>
<dbReference type="Pfam" id="PF00534">
    <property type="entry name" value="Glycos_transf_1"/>
    <property type="match status" value="1"/>
</dbReference>
<dbReference type="EMBL" id="JAKIKS010000077">
    <property type="protein sequence ID" value="MCL1126187.1"/>
    <property type="molecule type" value="Genomic_DNA"/>
</dbReference>
<dbReference type="CDD" id="cd03794">
    <property type="entry name" value="GT4_WbuB-like"/>
    <property type="match status" value="1"/>
</dbReference>
<feature type="domain" description="Glycosyl transferase family 1" evidence="2">
    <location>
        <begin position="637"/>
        <end position="810"/>
    </location>
</feature>
<dbReference type="Gene3D" id="3.40.50.2000">
    <property type="entry name" value="Glycogen Phosphorylase B"/>
    <property type="match status" value="4"/>
</dbReference>